<feature type="region of interest" description="Disordered" evidence="1">
    <location>
        <begin position="198"/>
        <end position="230"/>
    </location>
</feature>
<keyword evidence="4" id="KW-1185">Reference proteome</keyword>
<feature type="region of interest" description="Disordered" evidence="1">
    <location>
        <begin position="245"/>
        <end position="270"/>
    </location>
</feature>
<dbReference type="InterPro" id="IPR057678">
    <property type="entry name" value="DUF7918"/>
</dbReference>
<gene>
    <name evidence="3" type="ORF">B0A48_14207</name>
</gene>
<organism evidence="3 4">
    <name type="scientific">Cryoendolithus antarcticus</name>
    <dbReference type="NCBI Taxonomy" id="1507870"/>
    <lineage>
        <taxon>Eukaryota</taxon>
        <taxon>Fungi</taxon>
        <taxon>Dikarya</taxon>
        <taxon>Ascomycota</taxon>
        <taxon>Pezizomycotina</taxon>
        <taxon>Dothideomycetes</taxon>
        <taxon>Dothideomycetidae</taxon>
        <taxon>Cladosporiales</taxon>
        <taxon>Cladosporiaceae</taxon>
        <taxon>Cryoendolithus</taxon>
    </lineage>
</organism>
<reference evidence="4" key="1">
    <citation type="submission" date="2017-03" db="EMBL/GenBank/DDBJ databases">
        <title>Genomes of endolithic fungi from Antarctica.</title>
        <authorList>
            <person name="Coleine C."/>
            <person name="Masonjones S."/>
            <person name="Stajich J.E."/>
        </authorList>
    </citation>
    <scope>NUCLEOTIDE SEQUENCE [LARGE SCALE GENOMIC DNA]</scope>
    <source>
        <strain evidence="4">CCFEE 5527</strain>
    </source>
</reference>
<comment type="caution">
    <text evidence="3">The sequence shown here is derived from an EMBL/GenBank/DDBJ whole genome shotgun (WGS) entry which is preliminary data.</text>
</comment>
<dbReference type="AlphaFoldDB" id="A0A1V8SLP4"/>
<proteinExistence type="predicted"/>
<dbReference type="InParanoid" id="A0A1V8SLP4"/>
<protein>
    <recommendedName>
        <fullName evidence="2">DUF7918 domain-containing protein</fullName>
    </recommendedName>
</protein>
<dbReference type="Pfam" id="PF25534">
    <property type="entry name" value="DUF7918"/>
    <property type="match status" value="1"/>
</dbReference>
<dbReference type="Proteomes" id="UP000192596">
    <property type="component" value="Unassembled WGS sequence"/>
</dbReference>
<feature type="domain" description="DUF7918" evidence="2">
    <location>
        <begin position="17"/>
        <end position="143"/>
    </location>
</feature>
<evidence type="ECO:0000259" key="2">
    <source>
        <dbReference type="Pfam" id="PF25534"/>
    </source>
</evidence>
<evidence type="ECO:0000313" key="4">
    <source>
        <dbReference type="Proteomes" id="UP000192596"/>
    </source>
</evidence>
<evidence type="ECO:0000313" key="3">
    <source>
        <dbReference type="EMBL" id="OQO00004.1"/>
    </source>
</evidence>
<name>A0A1V8SLP4_9PEZI</name>
<dbReference type="EMBL" id="NAJO01000037">
    <property type="protein sequence ID" value="OQO00004.1"/>
    <property type="molecule type" value="Genomic_DNA"/>
</dbReference>
<evidence type="ECO:0000256" key="1">
    <source>
        <dbReference type="SAM" id="MobiDB-lite"/>
    </source>
</evidence>
<sequence length="305" mass="33836">MVSSQGIEVYVVRYRNHNTRYPEYAVPMESTKYNGNPREVYIEALTDDRFAIIVDLTESFNPKGCPALQMICSVDASKADPWTIFTRSMSQLKEAGQGVGRASLKGRFVFDHECKNVNGAVVRYGFAFGALAADETIDLCKEEVDQAAETKKVRGEHHAPDHESIGNIAEAAKDVVKDSFVSHTVKSREALQKLNIIPADPPAQTARSRIERAGSGRQSLRDATLSADPEDRDVVQIDNPEAKIPKKVKARKRAALESATTSSKKSKREALEDELRAVALERKELRLKQQLRDLEGGEGSIKPER</sequence>
<accession>A0A1V8SLP4</accession>